<feature type="region of interest" description="Disordered" evidence="1">
    <location>
        <begin position="296"/>
        <end position="315"/>
    </location>
</feature>
<proteinExistence type="predicted"/>
<dbReference type="EMBL" id="CAJOBA010007668">
    <property type="protein sequence ID" value="CAF3808898.1"/>
    <property type="molecule type" value="Genomic_DNA"/>
</dbReference>
<dbReference type="PANTHER" id="PTHR14136">
    <property type="entry name" value="BTB_POZ DOMAIN-CONTAINING PROTEIN KCTD9"/>
    <property type="match status" value="1"/>
</dbReference>
<organism evidence="3 5">
    <name type="scientific">Didymodactylos carnosus</name>
    <dbReference type="NCBI Taxonomy" id="1234261"/>
    <lineage>
        <taxon>Eukaryota</taxon>
        <taxon>Metazoa</taxon>
        <taxon>Spiralia</taxon>
        <taxon>Gnathifera</taxon>
        <taxon>Rotifera</taxon>
        <taxon>Eurotatoria</taxon>
        <taxon>Bdelloidea</taxon>
        <taxon>Philodinida</taxon>
        <taxon>Philodinidae</taxon>
        <taxon>Didymodactylos</taxon>
    </lineage>
</organism>
<comment type="caution">
    <text evidence="3">The sequence shown here is derived from an EMBL/GenBank/DDBJ whole genome shotgun (WGS) entry which is preliminary data.</text>
</comment>
<dbReference type="AlphaFoldDB" id="A0A8S2DUS5"/>
<evidence type="ECO:0000313" key="3">
    <source>
        <dbReference type="EMBL" id="CAF1040727.1"/>
    </source>
</evidence>
<dbReference type="InterPro" id="IPR001646">
    <property type="entry name" value="5peptide_repeat"/>
</dbReference>
<dbReference type="EMBL" id="CAJNOK010007656">
    <property type="protein sequence ID" value="CAF1040727.1"/>
    <property type="molecule type" value="Genomic_DNA"/>
</dbReference>
<feature type="transmembrane region" description="Helical" evidence="2">
    <location>
        <begin position="34"/>
        <end position="53"/>
    </location>
</feature>
<reference evidence="3" key="1">
    <citation type="submission" date="2021-02" db="EMBL/GenBank/DDBJ databases">
        <authorList>
            <person name="Nowell W R."/>
        </authorList>
    </citation>
    <scope>NUCLEOTIDE SEQUENCE</scope>
</reference>
<evidence type="ECO:0000256" key="2">
    <source>
        <dbReference type="SAM" id="Phobius"/>
    </source>
</evidence>
<dbReference type="SUPFAM" id="SSF141571">
    <property type="entry name" value="Pentapeptide repeat-like"/>
    <property type="match status" value="1"/>
</dbReference>
<evidence type="ECO:0000313" key="5">
    <source>
        <dbReference type="Proteomes" id="UP000677228"/>
    </source>
</evidence>
<name>A0A8S2DUS5_9BILA</name>
<dbReference type="Gene3D" id="2.160.20.80">
    <property type="entry name" value="E3 ubiquitin-protein ligase SopA"/>
    <property type="match status" value="1"/>
</dbReference>
<feature type="region of interest" description="Disordered" evidence="1">
    <location>
        <begin position="530"/>
        <end position="560"/>
    </location>
</feature>
<keyword evidence="2" id="KW-1133">Transmembrane helix</keyword>
<evidence type="ECO:0000313" key="4">
    <source>
        <dbReference type="EMBL" id="CAF3808898.1"/>
    </source>
</evidence>
<sequence>MNTESSYRVEQVKQVTTKPETKNQKYFKLTFHELLTILCAATVPIAIGIYTTITTDRQIKAAEERRQFDLKQATELQQQQIYNDFIDNIYTLHRDDELNETSKPWAFANARYRAADRQWDAMRKAHALQFLKEKGLIGREKYTTDCEVKQLVDIIRLNELDLDNLQLTSQTDSLNKLNMKCVQFDQVSMVNASFNFVNLNGVSFAGSRLNGAKFEGSSLIRAIFNGTELQGTDFGDSDLRGAQFINVNLSTAKITSDQMQQAICHSTIINETASKSTVAGVQYVKLIKMSSMDSQEVPLEEESQSKNTQELNSSSTTVKSPLLTLDQILTETDLLTYVSKIKKSTSLPYERQPQIIASKIILALQYYSKKKTTKQKKFDALCFYKTYLQKTIAMIQAERYYDQSKILNELEIQIYLHLTLISKTKRLSTSDWIKEVSNLLRWGEEKSLLSIDDYMKRKLIPYFNTKVPLIISELSDEVGYNGVNVFNNINNSSISSTTSSNNDDIDSESSSMTKTMTTKFRREISFLSTTSATQENTTSDSQLDSISRTSQSQHFSQRNLSTSSSYNYISKKQKVMVNLNNRTTKKQQPLTTTLLNRTVSFKLNQNETQSANDENKPTKKQVNWCHNTLVNTPKKKSRCSSTRFPKQQPLLTPTTQIDEDNETQTSTTKYVICETPSKDLDDKEVDSVSTTKTITPKRIQHLIKRLTSKTNLQNTSTGVTLNNDSQAVSFDSSQQQQRSSLTGGLSRVALHTTRCKYVLRRYVRETLSQQTDVLDKKVSTEQEISRCRLLIDSPSIMSISQSNKIPVIVQQTHAQSSPEKLRLVSKRLFQSPVRTSPLRRSCLKRNCSQTSLNEDSTTKLADKSTIVKRKRLFSPLKSPAH</sequence>
<dbReference type="Proteomes" id="UP000682733">
    <property type="component" value="Unassembled WGS sequence"/>
</dbReference>
<evidence type="ECO:0008006" key="6">
    <source>
        <dbReference type="Google" id="ProtNLM"/>
    </source>
</evidence>
<gene>
    <name evidence="3" type="ORF">OVA965_LOCUS16471</name>
    <name evidence="4" type="ORF">TMI583_LOCUS16481</name>
</gene>
<keyword evidence="2" id="KW-0472">Membrane</keyword>
<protein>
    <recommendedName>
        <fullName evidence="6">Pentapeptide repeat-containing protein</fullName>
    </recommendedName>
</protein>
<feature type="compositionally biased region" description="Polar residues" evidence="1">
    <location>
        <begin position="305"/>
        <end position="315"/>
    </location>
</feature>
<accession>A0A8S2DUS5</accession>
<dbReference type="Pfam" id="PF13599">
    <property type="entry name" value="Pentapeptide_4"/>
    <property type="match status" value="1"/>
</dbReference>
<dbReference type="PANTHER" id="PTHR14136:SF17">
    <property type="entry name" value="BTB_POZ DOMAIN-CONTAINING PROTEIN KCTD9"/>
    <property type="match status" value="1"/>
</dbReference>
<dbReference type="Proteomes" id="UP000677228">
    <property type="component" value="Unassembled WGS sequence"/>
</dbReference>
<feature type="region of interest" description="Disordered" evidence="1">
    <location>
        <begin position="495"/>
        <end position="514"/>
    </location>
</feature>
<evidence type="ECO:0000256" key="1">
    <source>
        <dbReference type="SAM" id="MobiDB-lite"/>
    </source>
</evidence>
<keyword evidence="2" id="KW-0812">Transmembrane</keyword>
<dbReference type="InterPro" id="IPR051082">
    <property type="entry name" value="Pentapeptide-BTB/POZ_domain"/>
</dbReference>